<evidence type="ECO:0000313" key="4">
    <source>
        <dbReference type="Proteomes" id="UP001236500"/>
    </source>
</evidence>
<feature type="domain" description="DUF2241" evidence="1">
    <location>
        <begin position="7"/>
        <end position="65"/>
    </location>
</feature>
<dbReference type="Pfam" id="PF10000">
    <property type="entry name" value="ACT_3"/>
    <property type="match status" value="1"/>
</dbReference>
<dbReference type="Pfam" id="PF13840">
    <property type="entry name" value="ACT_7"/>
    <property type="match status" value="1"/>
</dbReference>
<proteinExistence type="predicted"/>
<reference evidence="3 4" key="1">
    <citation type="submission" date="2023-02" db="EMBL/GenBank/DDBJ databases">
        <title>Description and genomic characterization of Microbulbifer bruguierae sp. nov., isolated from the sediment of mangrove plant Bruguiera sexangula.</title>
        <authorList>
            <person name="Long M."/>
        </authorList>
    </citation>
    <scope>NUCLEOTIDE SEQUENCE [LARGE SCALE GENOMIC DNA]</scope>
    <source>
        <strain evidence="3 4">H12</strain>
    </source>
</reference>
<dbReference type="InterPro" id="IPR027795">
    <property type="entry name" value="CASTOR_ACT_dom"/>
</dbReference>
<organism evidence="3 4">
    <name type="scientific">Microbulbifer bruguierae</name>
    <dbReference type="NCBI Taxonomy" id="3029061"/>
    <lineage>
        <taxon>Bacteria</taxon>
        <taxon>Pseudomonadati</taxon>
        <taxon>Pseudomonadota</taxon>
        <taxon>Gammaproteobacteria</taxon>
        <taxon>Cellvibrionales</taxon>
        <taxon>Microbulbiferaceae</taxon>
        <taxon>Microbulbifer</taxon>
    </lineage>
</organism>
<evidence type="ECO:0000313" key="3">
    <source>
        <dbReference type="EMBL" id="WGL15287.1"/>
    </source>
</evidence>
<dbReference type="EMBL" id="CP118605">
    <property type="protein sequence ID" value="WGL15287.1"/>
    <property type="molecule type" value="Genomic_DNA"/>
</dbReference>
<dbReference type="PANTHER" id="PTHR39199:SF1">
    <property type="entry name" value="BLR5128 PROTEIN"/>
    <property type="match status" value="1"/>
</dbReference>
<sequence>MNAQVKIDRLLQCLTPLLNREQLAMCLLDERQLQARLQDCLCIFREPEGICALLPREIADREQFTRVGDFRQITLQVSASLLVPGFTARIVCELADAGIHSNVISARCHEHILVSERDAQLAMQVLHGISNRLQYS</sequence>
<evidence type="ECO:0000259" key="1">
    <source>
        <dbReference type="Pfam" id="PF10000"/>
    </source>
</evidence>
<dbReference type="InterPro" id="IPR018717">
    <property type="entry name" value="DUF2241"/>
</dbReference>
<dbReference type="Gene3D" id="3.30.2130.10">
    <property type="entry name" value="VC0802-like"/>
    <property type="match status" value="1"/>
</dbReference>
<keyword evidence="4" id="KW-1185">Reference proteome</keyword>
<dbReference type="Proteomes" id="UP001236500">
    <property type="component" value="Chromosome"/>
</dbReference>
<dbReference type="InterPro" id="IPR045865">
    <property type="entry name" value="ACT-like_dom_sf"/>
</dbReference>
<dbReference type="RefSeq" id="WP_280317983.1">
    <property type="nucleotide sequence ID" value="NZ_CP118605.1"/>
</dbReference>
<name>A0ABY8NBW9_9GAMM</name>
<evidence type="ECO:0000259" key="2">
    <source>
        <dbReference type="Pfam" id="PF13840"/>
    </source>
</evidence>
<gene>
    <name evidence="3" type="ORF">PVT68_10950</name>
</gene>
<dbReference type="SUPFAM" id="SSF55021">
    <property type="entry name" value="ACT-like"/>
    <property type="match status" value="2"/>
</dbReference>
<accession>A0ABY8NBW9</accession>
<protein>
    <submittedName>
        <fullName evidence="3">ACT domain-containing protein</fullName>
    </submittedName>
</protein>
<feature type="domain" description="CASTOR ACT" evidence="2">
    <location>
        <begin position="71"/>
        <end position="127"/>
    </location>
</feature>
<dbReference type="PANTHER" id="PTHR39199">
    <property type="entry name" value="BLR5128 PROTEIN"/>
    <property type="match status" value="1"/>
</dbReference>